<comment type="caution">
    <text evidence="1">The sequence shown here is derived from an EMBL/GenBank/DDBJ whole genome shotgun (WGS) entry which is preliminary data.</text>
</comment>
<feature type="non-terminal residue" evidence="1">
    <location>
        <position position="1"/>
    </location>
</feature>
<protein>
    <submittedName>
        <fullName evidence="1">Uncharacterized protein</fullName>
    </submittedName>
</protein>
<sequence>VAQAAEHVQIEQVAVVGRAASLHELAHQQALAVEDAEQLAHVAELVQVLPAEDVLVTHQLLQIVQ</sequence>
<reference evidence="1" key="1">
    <citation type="journal article" date="2019" name="Sci. Rep.">
        <title>Draft genome of Tanacetum cinerariifolium, the natural source of mosquito coil.</title>
        <authorList>
            <person name="Yamashiro T."/>
            <person name="Shiraishi A."/>
            <person name="Satake H."/>
            <person name="Nakayama K."/>
        </authorList>
    </citation>
    <scope>NUCLEOTIDE SEQUENCE</scope>
</reference>
<gene>
    <name evidence="1" type="ORF">Tci_924205</name>
</gene>
<name>A0A699X2X1_TANCI</name>
<organism evidence="1">
    <name type="scientific">Tanacetum cinerariifolium</name>
    <name type="common">Dalmatian daisy</name>
    <name type="synonym">Chrysanthemum cinerariifolium</name>
    <dbReference type="NCBI Taxonomy" id="118510"/>
    <lineage>
        <taxon>Eukaryota</taxon>
        <taxon>Viridiplantae</taxon>
        <taxon>Streptophyta</taxon>
        <taxon>Embryophyta</taxon>
        <taxon>Tracheophyta</taxon>
        <taxon>Spermatophyta</taxon>
        <taxon>Magnoliopsida</taxon>
        <taxon>eudicotyledons</taxon>
        <taxon>Gunneridae</taxon>
        <taxon>Pentapetalae</taxon>
        <taxon>asterids</taxon>
        <taxon>campanulids</taxon>
        <taxon>Asterales</taxon>
        <taxon>Asteraceae</taxon>
        <taxon>Asteroideae</taxon>
        <taxon>Anthemideae</taxon>
        <taxon>Anthemidinae</taxon>
        <taxon>Tanacetum</taxon>
    </lineage>
</organism>
<dbReference type="AlphaFoldDB" id="A0A699X2X1"/>
<dbReference type="EMBL" id="BKCJ011779712">
    <property type="protein sequence ID" value="GFD52236.1"/>
    <property type="molecule type" value="Genomic_DNA"/>
</dbReference>
<accession>A0A699X2X1</accession>
<evidence type="ECO:0000313" key="1">
    <source>
        <dbReference type="EMBL" id="GFD52236.1"/>
    </source>
</evidence>
<proteinExistence type="predicted"/>